<keyword evidence="1" id="KW-0472">Membrane</keyword>
<protein>
    <submittedName>
        <fullName evidence="2">Uncharacterized protein</fullName>
    </submittedName>
</protein>
<evidence type="ECO:0000313" key="2">
    <source>
        <dbReference type="EMBL" id="MBX16868.1"/>
    </source>
</evidence>
<organism evidence="2">
    <name type="scientific">Rhizophora mucronata</name>
    <name type="common">Asiatic mangrove</name>
    <dbReference type="NCBI Taxonomy" id="61149"/>
    <lineage>
        <taxon>Eukaryota</taxon>
        <taxon>Viridiplantae</taxon>
        <taxon>Streptophyta</taxon>
        <taxon>Embryophyta</taxon>
        <taxon>Tracheophyta</taxon>
        <taxon>Spermatophyta</taxon>
        <taxon>Magnoliopsida</taxon>
        <taxon>eudicotyledons</taxon>
        <taxon>Gunneridae</taxon>
        <taxon>Pentapetalae</taxon>
        <taxon>rosids</taxon>
        <taxon>fabids</taxon>
        <taxon>Malpighiales</taxon>
        <taxon>Rhizophoraceae</taxon>
        <taxon>Rhizophora</taxon>
    </lineage>
</organism>
<reference evidence="2" key="1">
    <citation type="submission" date="2018-02" db="EMBL/GenBank/DDBJ databases">
        <title>Rhizophora mucronata_Transcriptome.</title>
        <authorList>
            <person name="Meera S.P."/>
            <person name="Sreeshan A."/>
            <person name="Augustine A."/>
        </authorList>
    </citation>
    <scope>NUCLEOTIDE SEQUENCE</scope>
    <source>
        <tissue evidence="2">Leaf</tissue>
    </source>
</reference>
<proteinExistence type="predicted"/>
<name>A0A2P2LFW6_RHIMU</name>
<sequence length="67" mass="7726">MLLIIYFIFIFTFWKFFLLVFNANIAVKGICVVSILGWLCMQSLIKTLFLGLLSQLSGSGNWYIINE</sequence>
<feature type="transmembrane region" description="Helical" evidence="1">
    <location>
        <begin position="30"/>
        <end position="53"/>
    </location>
</feature>
<keyword evidence="1" id="KW-0812">Transmembrane</keyword>
<dbReference type="AlphaFoldDB" id="A0A2P2LFW6"/>
<evidence type="ECO:0000256" key="1">
    <source>
        <dbReference type="SAM" id="Phobius"/>
    </source>
</evidence>
<accession>A0A2P2LFW6</accession>
<dbReference type="EMBL" id="GGEC01036384">
    <property type="protein sequence ID" value="MBX16868.1"/>
    <property type="molecule type" value="Transcribed_RNA"/>
</dbReference>
<keyword evidence="1" id="KW-1133">Transmembrane helix</keyword>
<feature type="transmembrane region" description="Helical" evidence="1">
    <location>
        <begin position="6"/>
        <end position="23"/>
    </location>
</feature>